<proteinExistence type="predicted"/>
<comment type="caution">
    <text evidence="1">The sequence shown here is derived from an EMBL/GenBank/DDBJ whole genome shotgun (WGS) entry which is preliminary data.</text>
</comment>
<evidence type="ECO:0000313" key="2">
    <source>
        <dbReference type="Proteomes" id="UP001206878"/>
    </source>
</evidence>
<dbReference type="Pfam" id="PF03237">
    <property type="entry name" value="Terminase_6N"/>
    <property type="match status" value="1"/>
</dbReference>
<evidence type="ECO:0000313" key="1">
    <source>
        <dbReference type="EMBL" id="MCR6679626.1"/>
    </source>
</evidence>
<gene>
    <name evidence="1" type="ORF">NVV43_29780</name>
</gene>
<sequence length="80" mass="9350">TVEDAVRGGCNLFDLDQLRMEYSPDEYQNLLMCEFVDDLASVFPLSELQACMVDSWEVWTDFHALALRPFGWHEVWIGYD</sequence>
<dbReference type="AlphaFoldDB" id="A0AAW5N040"/>
<reference evidence="1" key="1">
    <citation type="submission" date="2022-07" db="EMBL/GenBank/DDBJ databases">
        <title>Diversity of ethanolamine utilization by human commensal Escherichia coli.</title>
        <authorList>
            <person name="Jubelin G."/>
        </authorList>
    </citation>
    <scope>NUCLEOTIDE SEQUENCE</scope>
    <source>
        <strain evidence="1">S1</strain>
    </source>
</reference>
<accession>A0AAW5N040</accession>
<name>A0AAW5N040_9ESCH</name>
<feature type="non-terminal residue" evidence="1">
    <location>
        <position position="80"/>
    </location>
</feature>
<dbReference type="EMBL" id="JANPXH010001528">
    <property type="protein sequence ID" value="MCR6679626.1"/>
    <property type="molecule type" value="Genomic_DNA"/>
</dbReference>
<organism evidence="1 2">
    <name type="scientific">Escherichia marmotae</name>
    <dbReference type="NCBI Taxonomy" id="1499973"/>
    <lineage>
        <taxon>Bacteria</taxon>
        <taxon>Pseudomonadati</taxon>
        <taxon>Pseudomonadota</taxon>
        <taxon>Gammaproteobacteria</taxon>
        <taxon>Enterobacterales</taxon>
        <taxon>Enterobacteriaceae</taxon>
        <taxon>Escherichia</taxon>
    </lineage>
</organism>
<feature type="non-terminal residue" evidence="1">
    <location>
        <position position="1"/>
    </location>
</feature>
<dbReference type="Proteomes" id="UP001206878">
    <property type="component" value="Unassembled WGS sequence"/>
</dbReference>
<protein>
    <submittedName>
        <fullName evidence="1">Terminase family protein</fullName>
    </submittedName>
</protein>